<keyword evidence="5" id="KW-0045">Antibiotic biosynthesis</keyword>
<keyword evidence="3" id="KW-0597">Phosphoprotein</keyword>
<keyword evidence="2" id="KW-0596">Phosphopantetheine</keyword>
<comment type="cofactor">
    <cofactor evidence="1">
        <name>pantetheine 4'-phosphate</name>
        <dbReference type="ChEBI" id="CHEBI:47942"/>
    </cofactor>
</comment>
<evidence type="ECO:0000256" key="3">
    <source>
        <dbReference type="ARBA" id="ARBA00022553"/>
    </source>
</evidence>
<dbReference type="PANTHER" id="PTHR45527">
    <property type="entry name" value="NONRIBOSOMAL PEPTIDE SYNTHETASE"/>
    <property type="match status" value="1"/>
</dbReference>
<feature type="domain" description="Carrier" evidence="7">
    <location>
        <begin position="1231"/>
        <end position="1306"/>
    </location>
</feature>
<dbReference type="Proteomes" id="UP001432062">
    <property type="component" value="Chromosome"/>
</dbReference>
<sequence>MTVLRPQLHPDQGSSGVTEPDVSAISQVPLSAGQRGLWLAQKLSPDVPICEAQYIELRGDLDVDLLREVSIQAGHEFQSGYLRLVEVDGEPYQLFDPALHTTGPLIDVRSEPDPIAAGLEWMYREYTTPLDMTRDRLLGSAIVQVGDQHYLLYLKIHHVAMDGYAGVLMVNRIAALYTAAMQGRTPEPNQPADVRALFEADRSYRESKRFADDQEYWLNRLADVVDESSLVAGHAPARADSSVATAELSPVTVQRIADSAKASNASPAAVVIAAFGCYLARMTGRDEVMVNIPVSGRTNAVLRRSGGMFVNVAPLPLALGPGDTAATSTRRVQSDLVGALRHQRCGLTDIRAAAGYHGGQRRFAGPVVNVMFFHQEIRFGSMSGEFHILSSGPVDDLLIDLYQTGDPPRTILHFLANPNLYTDAALSAHCTRFGEFLDAFAADPDAALEQIHPASMRAGALIKRRQENLAFWRAALADLPEELRLPFDRPRPVVPSNRAATARYPLRADLVPALERYTRQHNWSLFTAIHGTLAVLLARLSGTTDIPIGTPITKRAGAALDDVADGFVDTPVLRTEIDLDESCSDLLGRVEQADLDAFEHADIPFEQVLDELVPQRSRHPMFQVMLAVRSVEPDPELSADLPAEASRFDLQFLLSADQDSGAATIAVTYAVDLFDAATIDSVVHRWIRILESIATDPTVPVGAIDVLEPAEQADLLTRSGAPSAMPTTLPDLLAAAAALDPDATAIVCDGQRLSYRELDERSNRLAHRLIQHGIGPEDIVAIGIPRSADSVLAVWAVTKTGAAFLPIDPTHPTERITHMMTDSKAAIGLTVTSVRAQLPDSTDWLISNNLDTSDDKPATDGRPVTDGDRIRPLRIDGIAYVIYTSGSTGRPKGVAVTHRGLANCAAAHRAAMGIEPGSRTLHLASPSFDVSVLEMLLPLPAGAAMVIAPTDVYGGDELAALLDRERISHVLVTPSTLSTIDHTRWPLPDLKYLMVGGEDYGTELVERWGVGRVVLNEYGPTETTIAATLISPLAAGELVTIGRPIRGVSVWILDQRLQPVPVGVAGELYIAGDLLARGYHQRADVTAQRFIACPWTPGQRMYRTGDIVRWTGNGTIQHLGRSDFQVKIRGLRIELGEIDTTLTSHDTVAYATTIGYRNDAGTQSLVSYVVATPDHTIDTTTLTEYLTDRLPSYMVPSSIMVLDQIPLTPVGKLDRRALPKPVFADRKPFRAPQTPTEHTIAQAFIDVLGIDTIGLDDSFFALGGDSLVATRVAARLGATLDAEIPVRLLFEASTVAELATRIEHHAGTGRRRPPLVAGPRPDLVPLAPAQQRMWFFNQYDTASGAYNMPIAIRLRGDLNIDALHAAVVDVLGRHESLRTRYPDHHGTLIQLIEPVENVDRELIVVPVVPSQLVETVTAFVADGFDVTIQAPVRARLFRIVGGEEPEYVLAVVVHHIAADGFSMTPLARDVTTAYAARIRGAAPAWTPLPAQYADYALWQQATLGTPDDPESLCAEQIRYWTEALSGVAEELRLPFDRPRPVVLSNRGATIDYSMSAGSVRALEQFARQHNSSLFMAIHGTLAVLLARLSGTTDIPIGTPIAGRGMAALDDMIGMFVNTLVLRIEIDLDESFTELLGRIKQADLDAFEHADVPFEQVVDKLVVQRSQARHPLFQVLLAFQNLEPVTLRLPDLELSAVELPNEVSRFDLQFILSENPDSGDMSVAVTYATDLFDAATIDSVVHRWIRILESITTDATIPVGVIDVLEPAERTDLLTRSGAPSAPPTTLPDLLTSAAALDPDAAAIVCDGQQLSYRELDEYSNRLARQLLRHRIGPEDVVAIGIPRSVNSVLAVWAVAKSGAAFLPIDPTYPADRITHMMTDSKAAIGITTASVHARLPNHTDWLILDNFDETDSNPITDSDRIRPLRIDDIAYVIYTSGSTGRPKGVAVTHRGLSNCATANKEVIGIERSSRTLHLASPSFDVSVLEMLLPLPAGAAMVIAPTDVYGGDELAALLDRERISHVLVTPSTLSTIDHTRWPLPDLAHLIVGGEDYGSELVQRWNGDRKLFNDYGPTETTIAATRTLLAAGQLVTIGRPIRGVSVWILDQRLQPVPVGVAGELYIAGDLLARGYHQRADVTAQRFIACPWTPGQRMYRTGDIVRWTGNGTIQHLGRSDFQVKIRGLRIELGEIDTTLTSHDTVAYATTIGYRNDAGTQSLVSYVVATPDHTIDTTTLTEYLTDRLPSYMVPSSIMVLDQIPLTPVGKLDRRALPKPVFADRKPFRAPQTPTEHIIARAFADTLGADMVGLDDSFFALGGDSIMAIQLVARARAAGAAFSARDVFERKTIAGLAQVAARDSTAASRLTELSGGGVGPVPLTPIVRRLLERSGSDFARFSQAMMLKLPMGIDLPGLTNTVQAVLDRHDMLRARLCSDDDGRRAWDVLPVGTVRAADVIRRVPIHGMPASAEFRTLAAAESTSAADRLDPDAGTVLQVVWFDPANTAEPGRALVLVHHSVIDRVSWRVLVSDLAVAWARIESGEPPELAPVGTSMRRWAYGLIEAARRPERVAELELWRAMADGPDPMIGSRALDPAIDVAASARTVEVELSPEVTEALLTEVPATFHGEVGDGLLAALAVALTKWRREREPAAAELTDVVIGLEGHGREEGVVPGADLTRTVGCFTTSFPMRLDLSGIDIDDACAGGPAMGAAVKSVKEQLLAVPDHGIGYGLLRYLNEDTGALPTPQIAFNYLGPVSTRVPEGEPAVAWRPVDGGEFAGAQHPDMPVSAVLDINVCTRDDGQGPQLRATWSYPAEILTAAEVRAAAESWRRASIALTTHARRAGSGGRTPSDLDLVRLGQAEIERLEHRYPTLSDVWPLTPLQEGLLFHALVSEESVDAYLTQLVVELRGQVDPKRLRRAGQVLLDRHANLRTAFDTDVGPVQVVQQDVEAAWSELDLSGLDDSARDREWELLLAADRATRFDPARAPLLRWMLVTTGPQRYRLVLTNHHLLLDGWSTPLLLKDLLVLYATDGDVTVLPEVRPYRDFLAWIAGQDSAAALDAWARAFDGAEEPTLVAQADPSRRYTESRDVLGELTEEQTTALTNLARARGVTLNTVIQLAWAIVLGTLTSRDDVAFGAVVSGRSPRIAGIESMIGLFINTVPVRVRLHADESLGQLLDRIQTEQTALLDHQFVGLTEIERVAGPAAVFDTMTVFESFPIDRFGLTADTDIAGMRVVDVAGTNGAHYPLGVVARIDDKRLHLEIKYLPELFDHDTMTATLQRILRVFGVVATDPELPLARLNLLSAAAYRELTPVSGSPAVPGRVLPELLAATVQRDPGAVAVVYEGRQWTYGELDAQSNRLARLLIDRGVGPEAGVAVGLPRSFESVLAIWAVAKSGAAFVPIDPKYPTGRIEHMLTDSGVAVGITLSQWRSRLPGSVPWLVLDEAVVEAEVSAASAAPVTDAERTGPIRLDHAAYLIYTSGSTGVPKGVVVSHQGLADLVAELCSRFDTEPGARVLHAASPSFDAAVLELLWAFTSGGRLVIAPPTVYGGNELARILSSERVTHAALSPTALATVDPAGLESLETVLVGGEAPAPELVSRWAPGRSLCNAYGPAEATIQTDASAPLVPGEPVTVGGPARGVGQVVLDAWLRPVPVGIVGELYLMGPALARGYRNRMGLTAARFVADPFAEQGRRMYRTGDLVRWLRLPDGNLTLGYMGRADFQVKLRGFRIELGEVESGLLACAGVARAVATVHRDATIGDRLVGYVVPETGVVLDSAAVLAFAEQRLAPHMVPATVVVLDTLPVTASGKLDRAALPEPDFTTGRAEFRAPVTEVEMTLAGLFAEVLGIDRVGVDDSFFALGGDSIMSIQLVTRARAAGVVFSTRDVFERKTVARLAHVAGQDSTTAAALPTELPGGGVGPVPLTPIMCWMVERGEFDDFCQWVTLTLPSGIDFTGIEATVRAVIDQHDMLRARLQQEPTHPSGWALQVRPTATIAAGLIRRVPVAAAPDSAAFAAIADAEAHAAAERLDPAAGIMLQLVWFDWAQRPGRLLVVAHHLVVDGVSWRILIPDLATAWAQIDAGQRPRLAPVGTSMRRWAHGLNAAAESLDELDWWRSTLGAADPPLGARPVDPELDLQATVATVKVTLPTSVTRAVLTTLPQVFRGSVDDALIAGLALALTRWRQRHGDNVTETLLTLESHGRHDTVLPGADLTRTVGWFTTAYPVRLDLSGIDIDDAFAAGAAAAAIIKSVKEQRREVPDRGIGYGLLRYLNADTAPILRALPPPQVSFNYLGRLDTVPEAFRDSGWLPADGDTGGGNQNPAATAAAVLGINAVTADTADGPALTAAWDYPTGVLTCAEVTDLAELWRDAVTALATHASRPGVGGLTPSDVGLVDLDQAAIDRLETRHQALDDIWPLTPLQAGLLFHAQLADGALDAYIVQLCVDLGGRVEADRLRRAAQTLLGRHPNLRTAFVRDGAREPVQVVYRHVDVPFAELDLAELDDTAAALEQVMDGDRHFDVTTAPLLRLTLIRIAPQQYRLVLSMHHILIDGWSTPLLIRELLILYAGDGDVAALPPVRPYADYLMWLNSQDRTGAETAWAQALEGVAEPTLLAPEDRGRRNTAAPGEVQVRLSQDHTAALVEVAHQHETTLNTIVQAAWALVLANATAREDVVFGTTVSGRPPQLAGIESMIGLFVNTVPVRVRLDHRESLAQLLRRIQTEQAALLDHHHLGLARIQQVAGVGAMFDTVTVFESYPVDRAGLSEDIDIAGMHILGIVGRDAAHYPLGLVVHHDTRLHLTFEYLPELFTRQQIDALADRVLRVLDTVAAHIDLPLTELQLQSPVEQATLVPVRGRPGPVALVLPQVLSDAVTMAPGTEALVCDGVRLSYRELDETSNRWARVLIDMGIGPEAMVAVALPRCIDAVIAVWAVAKSGGAFVQIDPTHPRDRITRILTDSGAAVGLTRDTYREQLPDTLEWLALDDPAFVAMTAETDPAAIDDAERATPLRPEHPAYLIYTSGSTGTPKGVVVTHTGIANLAAEIRERFGLTPASRMLAAAAPTFDVSILEWFSATAAGATLVVAPASVVAGAALAELINAEHVTHAALTPTVLASLHADDVGTLDTLILGGETCPPDLAAQWTPGRTVLNAYGATETTIVSCGHAPLTTTTGGPVTIGGPVLGFTAVVLDRRLRPVPAGVVGELYVSGPGLARGYHRQSATTAARFIPDPYGPAGTRMYRTGDLVSWTTDRTLRFSGRSDVQLEINGHRIEPGDIEAALRAHPDIDHAAVTVRTGPNGSTQLVGYVVPVPRSTTDAATLTAHLATRLSTHMIPTAILTVDRMPLTPTGKVDYKALPIPDWRPARFRPPSTALEGTVCAAFTRTLGIERVGLDDGFFTLGGNSLAAAELVARLAESTGVDVPVQWIFTDPTPESLARRIDMRRRGLDEHDPGDALSVLLPLRAAGNEPPLFCVHPAIGLAWGFSGLVQHLDPDRPVYGVQSPAFSEAAAEFETLDQLAARYVQEIRAVQPHGPYHLLGYSLGGTIAHAIAVQLRGDGESVATLAMMDTRVVTADTVRVPTPSIAQLLAEFAGLDVPPGAADLTAAAAAELLHRQGGLFTAVTPEHLVILHDDYTRLVDLTWNHRPTPFDGDLIYFSAAAHTDDGPSPALAWHNLINGRITDHHIPVRHERMIEPESLRAIGLVLTEHFRSAGTTPMEPAASARTSRS</sequence>
<dbReference type="PANTHER" id="PTHR45527:SF1">
    <property type="entry name" value="FATTY ACID SYNTHASE"/>
    <property type="match status" value="1"/>
</dbReference>
<feature type="compositionally biased region" description="Basic and acidic residues" evidence="6">
    <location>
        <begin position="853"/>
        <end position="867"/>
    </location>
</feature>
<evidence type="ECO:0000256" key="1">
    <source>
        <dbReference type="ARBA" id="ARBA00001957"/>
    </source>
</evidence>
<dbReference type="EMBL" id="CP109441">
    <property type="protein sequence ID" value="WUV50389.1"/>
    <property type="molecule type" value="Genomic_DNA"/>
</dbReference>
<dbReference type="Pfam" id="PF00550">
    <property type="entry name" value="PP-binding"/>
    <property type="match status" value="4"/>
</dbReference>
<dbReference type="Pfam" id="PF00668">
    <property type="entry name" value="Condensation"/>
    <property type="match status" value="7"/>
</dbReference>
<dbReference type="Gene3D" id="3.30.559.10">
    <property type="entry name" value="Chloramphenicol acetyltransferase-like domain"/>
    <property type="match status" value="6"/>
</dbReference>
<dbReference type="InterPro" id="IPR020806">
    <property type="entry name" value="PKS_PP-bd"/>
</dbReference>
<dbReference type="PROSITE" id="PS00455">
    <property type="entry name" value="AMP_BINDING"/>
    <property type="match status" value="4"/>
</dbReference>
<dbReference type="CDD" id="cd19540">
    <property type="entry name" value="LCL_NRPS-like"/>
    <property type="match status" value="1"/>
</dbReference>
<evidence type="ECO:0000313" key="8">
    <source>
        <dbReference type="EMBL" id="WUV50389.1"/>
    </source>
</evidence>
<dbReference type="InterPro" id="IPR001242">
    <property type="entry name" value="Condensation_dom"/>
</dbReference>
<dbReference type="InterPro" id="IPR029058">
    <property type="entry name" value="AB_hydrolase_fold"/>
</dbReference>
<dbReference type="SUPFAM" id="SSF47336">
    <property type="entry name" value="ACP-like"/>
    <property type="match status" value="4"/>
</dbReference>
<dbReference type="NCBIfam" id="NF003417">
    <property type="entry name" value="PRK04813.1"/>
    <property type="match status" value="4"/>
</dbReference>
<dbReference type="InterPro" id="IPR025110">
    <property type="entry name" value="AMP-bd_C"/>
</dbReference>
<dbReference type="InterPro" id="IPR010060">
    <property type="entry name" value="NRPS_synth"/>
</dbReference>
<dbReference type="PROSITE" id="PS00012">
    <property type="entry name" value="PHOSPHOPANTETHEINE"/>
    <property type="match status" value="4"/>
</dbReference>
<dbReference type="InterPro" id="IPR045851">
    <property type="entry name" value="AMP-bd_C_sf"/>
</dbReference>
<evidence type="ECO:0000256" key="4">
    <source>
        <dbReference type="ARBA" id="ARBA00022737"/>
    </source>
</evidence>
<dbReference type="Gene3D" id="3.40.50.980">
    <property type="match status" value="8"/>
</dbReference>
<feature type="domain" description="Carrier" evidence="7">
    <location>
        <begin position="3826"/>
        <end position="3900"/>
    </location>
</feature>
<dbReference type="InterPro" id="IPR006162">
    <property type="entry name" value="Ppantetheine_attach_site"/>
</dbReference>
<dbReference type="InterPro" id="IPR020802">
    <property type="entry name" value="TesA-like"/>
</dbReference>
<dbReference type="InterPro" id="IPR036736">
    <property type="entry name" value="ACP-like_sf"/>
</dbReference>
<dbReference type="PROSITE" id="PS50075">
    <property type="entry name" value="CARRIER"/>
    <property type="match status" value="4"/>
</dbReference>
<feature type="domain" description="Carrier" evidence="7">
    <location>
        <begin position="2281"/>
        <end position="2355"/>
    </location>
</feature>
<keyword evidence="9" id="KW-1185">Reference proteome</keyword>
<dbReference type="Gene3D" id="3.30.300.30">
    <property type="match status" value="4"/>
</dbReference>
<protein>
    <submittedName>
        <fullName evidence="8">Amino acid adenylation domain-containing protein</fullName>
    </submittedName>
</protein>
<dbReference type="CDD" id="cd19543">
    <property type="entry name" value="DCL_NRPS"/>
    <property type="match status" value="2"/>
</dbReference>
<dbReference type="Pfam" id="PF00501">
    <property type="entry name" value="AMP-binding"/>
    <property type="match status" value="4"/>
</dbReference>
<dbReference type="Pfam" id="PF00975">
    <property type="entry name" value="Thioesterase"/>
    <property type="match status" value="1"/>
</dbReference>
<reference evidence="8" key="1">
    <citation type="submission" date="2022-10" db="EMBL/GenBank/DDBJ databases">
        <title>The complete genomes of actinobacterial strains from the NBC collection.</title>
        <authorList>
            <person name="Joergensen T.S."/>
            <person name="Alvarez Arevalo M."/>
            <person name="Sterndorff E.B."/>
            <person name="Faurdal D."/>
            <person name="Vuksanovic O."/>
            <person name="Mourched A.-S."/>
            <person name="Charusanti P."/>
            <person name="Shaw S."/>
            <person name="Blin K."/>
            <person name="Weber T."/>
        </authorList>
    </citation>
    <scope>NUCLEOTIDE SEQUENCE</scope>
    <source>
        <strain evidence="8">NBC_01482</strain>
    </source>
</reference>
<dbReference type="SUPFAM" id="SSF52777">
    <property type="entry name" value="CoA-dependent acyltransferases"/>
    <property type="match status" value="13"/>
</dbReference>
<name>A0ABZ1Z8U4_9NOCA</name>
<proteinExistence type="predicted"/>
<dbReference type="InterPro" id="IPR009081">
    <property type="entry name" value="PP-bd_ACP"/>
</dbReference>
<evidence type="ECO:0000256" key="2">
    <source>
        <dbReference type="ARBA" id="ARBA00022450"/>
    </source>
</evidence>
<dbReference type="InterPro" id="IPR000873">
    <property type="entry name" value="AMP-dep_synth/lig_dom"/>
</dbReference>
<dbReference type="InterPro" id="IPR010071">
    <property type="entry name" value="AA_adenyl_dom"/>
</dbReference>
<feature type="region of interest" description="Disordered" evidence="6">
    <location>
        <begin position="1"/>
        <end position="21"/>
    </location>
</feature>
<dbReference type="CDD" id="cd05930">
    <property type="entry name" value="A_NRPS"/>
    <property type="match status" value="2"/>
</dbReference>
<feature type="region of interest" description="Disordered" evidence="6">
    <location>
        <begin position="848"/>
        <end position="867"/>
    </location>
</feature>
<dbReference type="InterPro" id="IPR001031">
    <property type="entry name" value="Thioesterase"/>
</dbReference>
<dbReference type="SUPFAM" id="SSF53474">
    <property type="entry name" value="alpha/beta-Hydrolases"/>
    <property type="match status" value="1"/>
</dbReference>
<accession>A0ABZ1Z8U4</accession>
<dbReference type="Gene3D" id="3.30.559.30">
    <property type="entry name" value="Nonribosomal peptide synthetase, condensation domain"/>
    <property type="match status" value="7"/>
</dbReference>
<dbReference type="Gene3D" id="1.10.1200.10">
    <property type="entry name" value="ACP-like"/>
    <property type="match status" value="3"/>
</dbReference>
<dbReference type="NCBIfam" id="TIGR01733">
    <property type="entry name" value="AA-adenyl-dom"/>
    <property type="match status" value="4"/>
</dbReference>
<dbReference type="InterPro" id="IPR020845">
    <property type="entry name" value="AMP-binding_CS"/>
</dbReference>
<dbReference type="NCBIfam" id="TIGR01720">
    <property type="entry name" value="NRPS-para261"/>
    <property type="match status" value="2"/>
</dbReference>
<evidence type="ECO:0000256" key="5">
    <source>
        <dbReference type="ARBA" id="ARBA00023194"/>
    </source>
</evidence>
<dbReference type="Gene3D" id="2.30.38.10">
    <property type="entry name" value="Luciferase, Domain 3"/>
    <property type="match status" value="4"/>
</dbReference>
<keyword evidence="4" id="KW-0677">Repeat</keyword>
<dbReference type="SMART" id="SM00823">
    <property type="entry name" value="PKS_PP"/>
    <property type="match status" value="4"/>
</dbReference>
<gene>
    <name evidence="8" type="ORF">OG563_20620</name>
</gene>
<evidence type="ECO:0000256" key="6">
    <source>
        <dbReference type="SAM" id="MobiDB-lite"/>
    </source>
</evidence>
<dbReference type="SMART" id="SM00824">
    <property type="entry name" value="PKS_TE"/>
    <property type="match status" value="1"/>
</dbReference>
<dbReference type="SUPFAM" id="SSF56801">
    <property type="entry name" value="Acetyl-CoA synthetase-like"/>
    <property type="match status" value="4"/>
</dbReference>
<dbReference type="RefSeq" id="WP_329415164.1">
    <property type="nucleotide sequence ID" value="NZ_CP109441.1"/>
</dbReference>
<dbReference type="Gene3D" id="3.40.50.1820">
    <property type="entry name" value="alpha/beta hydrolase"/>
    <property type="match status" value="1"/>
</dbReference>
<dbReference type="Pfam" id="PF13193">
    <property type="entry name" value="AMP-binding_C"/>
    <property type="match status" value="4"/>
</dbReference>
<dbReference type="InterPro" id="IPR023213">
    <property type="entry name" value="CAT-like_dom_sf"/>
</dbReference>
<evidence type="ECO:0000313" key="9">
    <source>
        <dbReference type="Proteomes" id="UP001432062"/>
    </source>
</evidence>
<evidence type="ECO:0000259" key="7">
    <source>
        <dbReference type="PROSITE" id="PS50075"/>
    </source>
</evidence>
<feature type="domain" description="Carrier" evidence="7">
    <location>
        <begin position="5360"/>
        <end position="5435"/>
    </location>
</feature>
<organism evidence="8 9">
    <name type="scientific">Nocardia vinacea</name>
    <dbReference type="NCBI Taxonomy" id="96468"/>
    <lineage>
        <taxon>Bacteria</taxon>
        <taxon>Bacillati</taxon>
        <taxon>Actinomycetota</taxon>
        <taxon>Actinomycetes</taxon>
        <taxon>Mycobacteriales</taxon>
        <taxon>Nocardiaceae</taxon>
        <taxon>Nocardia</taxon>
    </lineage>
</organism>